<feature type="domain" description="DNA polymerase alpha/delta/epsilon subunit B" evidence="8">
    <location>
        <begin position="374"/>
        <end position="639"/>
    </location>
</feature>
<keyword evidence="10" id="KW-1185">Reference proteome</keyword>
<organism evidence="9 10">
    <name type="scientific">Arxiozyma heterogenica</name>
    <dbReference type="NCBI Taxonomy" id="278026"/>
    <lineage>
        <taxon>Eukaryota</taxon>
        <taxon>Fungi</taxon>
        <taxon>Dikarya</taxon>
        <taxon>Ascomycota</taxon>
        <taxon>Saccharomycotina</taxon>
        <taxon>Saccharomycetes</taxon>
        <taxon>Saccharomycetales</taxon>
        <taxon>Saccharomycetaceae</taxon>
        <taxon>Arxiozyma</taxon>
    </lineage>
</organism>
<dbReference type="AlphaFoldDB" id="A0AAN8A7X0"/>
<evidence type="ECO:0000256" key="2">
    <source>
        <dbReference type="ARBA" id="ARBA00009560"/>
    </source>
</evidence>
<dbReference type="GO" id="GO:0042276">
    <property type="term" value="P:error-prone translesion synthesis"/>
    <property type="evidence" value="ECO:0007669"/>
    <property type="project" value="TreeGrafter"/>
</dbReference>
<keyword evidence="6" id="KW-0539">Nucleus</keyword>
<dbReference type="PANTHER" id="PTHR12708">
    <property type="entry name" value="DNA POLYMERASE EPSILON SUBUNIT B"/>
    <property type="match status" value="1"/>
</dbReference>
<evidence type="ECO:0000259" key="8">
    <source>
        <dbReference type="Pfam" id="PF04042"/>
    </source>
</evidence>
<gene>
    <name evidence="9" type="ORF">RI543_000774</name>
</gene>
<evidence type="ECO:0000256" key="1">
    <source>
        <dbReference type="ARBA" id="ARBA00004123"/>
    </source>
</evidence>
<dbReference type="InterPro" id="IPR016266">
    <property type="entry name" value="POLE2"/>
</dbReference>
<dbReference type="Pfam" id="PF04042">
    <property type="entry name" value="DNA_pol_E_B"/>
    <property type="match status" value="1"/>
</dbReference>
<evidence type="ECO:0000256" key="5">
    <source>
        <dbReference type="ARBA" id="ARBA00023125"/>
    </source>
</evidence>
<evidence type="ECO:0000256" key="3">
    <source>
        <dbReference type="ARBA" id="ARBA00016011"/>
    </source>
</evidence>
<comment type="subcellular location">
    <subcellularLocation>
        <location evidence="1">Nucleus</location>
    </subcellularLocation>
</comment>
<proteinExistence type="inferred from homology"/>
<evidence type="ECO:0000256" key="7">
    <source>
        <dbReference type="ARBA" id="ARBA00032930"/>
    </source>
</evidence>
<evidence type="ECO:0000313" key="10">
    <source>
        <dbReference type="Proteomes" id="UP001306508"/>
    </source>
</evidence>
<evidence type="ECO:0000313" key="9">
    <source>
        <dbReference type="EMBL" id="KAK5781592.1"/>
    </source>
</evidence>
<keyword evidence="4" id="KW-0235">DNA replication</keyword>
<evidence type="ECO:0000256" key="4">
    <source>
        <dbReference type="ARBA" id="ARBA00022705"/>
    </source>
</evidence>
<sequence length="679" mass="77363">MILPSDGTVLPAKIQPAHLRPLAYRILSKKYGLSIKSDGLNALATIIGSRFGINWKKNPDTLRFLEQFAQVWKQQDRGLFIDQLGCQNVLNEIEQRNCFDNSRNNSHTHIHIHESNYSDPLINVGSQTKLDHDMRNSLIWTDYYRIINASEQHYFPYDGFKKQYMSPQPPTSLITNIDRKITSFMTRYSIIRDRTLRNENFQNSNDNFNPLSSMVALQNDLLQNNLDTSTPSTYMAITQIKNLLGRDGQNFLILGLLTYNAKGNLQMEDLSGKIEVDISQANPTEGLYYYPGCIVLAEGIYFTVGHKFHITSVTHPPAERREETQDAIGNIDFLNICNNNDNLDSPITRISNDLKIRLLSLEQELNAQNLSKFIILGGDIFLGQEITFNALQKVFQRIENNIIENGVAPIGIIFFGSFSSAPVFPSYSETQVTTGKSYEMSFERLYQLLNQYENIIEYCQLIFVPGPNDPWGGSLLLGDGPASPQEPIPSEFVKKLKRLGTKVKWVSNPSRIAFLSQEIILMRDDINRKFKKYSIEFPLIEEAKIDTDLNQDVEISDNEYIEDPSDNEDGPMARHETLPEIPEVQFNIIETRKYVKTLLDQGHLKPFASSSINYNRDHTLILSPLPSVLIVCDPTVPRFDLTYNGCKTINPGKFILNKTARYLVFNATTRTVHEEAISF</sequence>
<dbReference type="PANTHER" id="PTHR12708:SF0">
    <property type="entry name" value="DNA POLYMERASE EPSILON SUBUNIT 2"/>
    <property type="match status" value="1"/>
</dbReference>
<comment type="caution">
    <text evidence="9">The sequence shown here is derived from an EMBL/GenBank/DDBJ whole genome shotgun (WGS) entry which is preliminary data.</text>
</comment>
<dbReference type="Proteomes" id="UP001306508">
    <property type="component" value="Unassembled WGS sequence"/>
</dbReference>
<keyword evidence="5" id="KW-0238">DNA-binding</keyword>
<dbReference type="GO" id="GO:0006261">
    <property type="term" value="P:DNA-templated DNA replication"/>
    <property type="evidence" value="ECO:0007669"/>
    <property type="project" value="InterPro"/>
</dbReference>
<evidence type="ECO:0000256" key="6">
    <source>
        <dbReference type="ARBA" id="ARBA00023242"/>
    </source>
</evidence>
<dbReference type="GO" id="GO:0008622">
    <property type="term" value="C:epsilon DNA polymerase complex"/>
    <property type="evidence" value="ECO:0007669"/>
    <property type="project" value="InterPro"/>
</dbReference>
<accession>A0AAN8A7X0</accession>
<name>A0AAN8A7X0_9SACH</name>
<reference evidence="10" key="1">
    <citation type="submission" date="2023-07" db="EMBL/GenBank/DDBJ databases">
        <title>A draft genome of Kazachstania heterogenica Y-27499.</title>
        <authorList>
            <person name="Donic C."/>
            <person name="Kralova J.S."/>
            <person name="Fidel L."/>
            <person name="Ben-Dor S."/>
            <person name="Jung S."/>
        </authorList>
    </citation>
    <scope>NUCLEOTIDE SEQUENCE [LARGE SCALE GENOMIC DNA]</scope>
    <source>
        <strain evidence="10">Y27499</strain>
    </source>
</reference>
<dbReference type="GO" id="GO:0003677">
    <property type="term" value="F:DNA binding"/>
    <property type="evidence" value="ECO:0007669"/>
    <property type="project" value="UniProtKB-KW"/>
</dbReference>
<dbReference type="Gene3D" id="3.60.21.50">
    <property type="match status" value="1"/>
</dbReference>
<dbReference type="EMBL" id="JAWIZZ010000031">
    <property type="protein sequence ID" value="KAK5781592.1"/>
    <property type="molecule type" value="Genomic_DNA"/>
</dbReference>
<comment type="similarity">
    <text evidence="2">Belongs to the DNA polymerase epsilon subunit B family.</text>
</comment>
<protein>
    <recommendedName>
        <fullName evidence="3">DNA polymerase epsilon subunit B</fullName>
    </recommendedName>
    <alternativeName>
        <fullName evidence="7">DNA polymerase II subunit 2</fullName>
    </alternativeName>
</protein>
<dbReference type="InterPro" id="IPR007185">
    <property type="entry name" value="DNA_pol_a/d/e_bsu"/>
</dbReference>